<dbReference type="InterPro" id="IPR038081">
    <property type="entry name" value="CalX-like_sf"/>
</dbReference>
<protein>
    <submittedName>
        <fullName evidence="6">PQQ-dependent sugar dehydrogenase</fullName>
    </submittedName>
</protein>
<keyword evidence="3" id="KW-0106">Calcium</keyword>
<evidence type="ECO:0000313" key="6">
    <source>
        <dbReference type="EMBL" id="MCO6415459.1"/>
    </source>
</evidence>
<dbReference type="PANTHER" id="PTHR19328">
    <property type="entry name" value="HEDGEHOG-INTERACTING PROTEIN"/>
    <property type="match status" value="1"/>
</dbReference>
<evidence type="ECO:0000256" key="2">
    <source>
        <dbReference type="ARBA" id="ARBA00022737"/>
    </source>
</evidence>
<sequence length="1373" mass="139405">MDEASGTASIRIVRTGSLENEVKITYGVSGDTATAGQDFTGGFGTITMPSGVAEVTVNVPILNDNLAEATETFVVSIVDVEGGTIWAPRTARISILDDENPAPPPAQEPPLVSNYTVERQIVVNGLDQPINIEPAPFDSTKAYVAEKGGVIKLVDFDTGASSTVLDLSAQVNSYQDRGLLDIALHPDLANNPYLYAFYVVDPPDTAGKTGGAAPDGGGNRYSQVVRFTLDASTGYSSVVPGSGTVLVGGAGTSLNDISGQGRDDYTNPAFSGRVSSERYLPAGNDDWVINGLKQDYIKVDSASHAGGSLAFGPDGALYISTGDGTSFDYADPRTPDVQSIDSLAGKILRVDPMTGDGLPDNPFVSDGMSLDSNAAKVYQLGLRNPFSISFDGEGRLFMTNTGWNSYEMVYMGGPGANFGWPYYEGGDGGTLDRAPDYQNFPGAAQFYAGVENGSILVTPAFRAFSHDSSDPGFQVQAITGGQVIYTGDKYPAELQNDYFFFDFAGGEVYTLDTNDRTKVGLLALTNGEWVPINYVQMPDGYVYYADIAYGQIGRLLIGPAGGGGNPGGGTGGTTTIGSGTASLVLKISQDAWSGNAQYTIKVDGVQIGGILTAAALHGSGASDTITVLGNWATGPHNFTVTFLNDGYGGTAGTDRNLYIDGATYNGAAVSLAGADTELKWNRGETVAFTDTGGTGGGNPGGGTGGTTTIGSGTDSLVLKISQDAWNGSAQYRISVDGVQIGGILTATALHGSGASDTITVLGNWATGAHNFTVTFLNDDYGGTAGTDRNLYIDGATYNGAAVSLAGADTELKWNRGETVAFTDTGGTGGGNPGGGTGGTTTIGSGTDSLVLKISQDAWSGNAQYTISVDGVQIGGILTATALHGSGASDTVTVLGNWAAGAHNVSITFLNDDYGGVAGTDRNLYIDGATYNGAAVSLAGADPDLMWNRTETIGFTDTGGTGGGGNPGGGTGGTTTIGSGTDSLVLKISQDAWNGSAQYRISVDGVQIGGILTATALHGSGASDTITVLGNWATGAHNFTVTFLNDDYGGTAGTDRNLYIDGATYNGAAVSLAGADTELKWNRGETVAFTDTGGTGGGNPGGGTGGTTTIGSGTDSLVLKISQDAWSGNAQYTISVDGVQIGGILTATALHGSGASDTVTVLGNWAAGAHNVSITFLNDDYGGVAGTDRNLYIDGAPYNGAAVSLAGADPDLMWYRTETIGFTDTGGTGGGGNPGGGTGGTTTIGSGTDSLVLKISQDAWNGSAQYRISVDGVQIGGILTATALHGSGASDTITVLGNWATGAHNFTVTFLNDDYGGTAGTDRNLYIDGATYNGTALSLAGADTELRWNRGETVAFTDTGGTGGGGNPGGGTGT</sequence>
<dbReference type="InterPro" id="IPR031768">
    <property type="entry name" value="CBM60_xylan-bd"/>
</dbReference>
<dbReference type="Proteomes" id="UP001523392">
    <property type="component" value="Unassembled WGS sequence"/>
</dbReference>
<dbReference type="Gene3D" id="2.60.60.40">
    <property type="match status" value="6"/>
</dbReference>
<keyword evidence="1" id="KW-0732">Signal</keyword>
<evidence type="ECO:0000259" key="5">
    <source>
        <dbReference type="SMART" id="SM00237"/>
    </source>
</evidence>
<dbReference type="SUPFAM" id="SSF141072">
    <property type="entry name" value="CalX-like"/>
    <property type="match status" value="1"/>
</dbReference>
<keyword evidence="2" id="KW-0677">Repeat</keyword>
<dbReference type="Pfam" id="PF16841">
    <property type="entry name" value="CBM60"/>
    <property type="match status" value="6"/>
</dbReference>
<feature type="compositionally biased region" description="Gly residues" evidence="4">
    <location>
        <begin position="1359"/>
        <end position="1373"/>
    </location>
</feature>
<accession>A0ABT1D0P4</accession>
<dbReference type="Pfam" id="PF03160">
    <property type="entry name" value="Calx-beta"/>
    <property type="match status" value="1"/>
</dbReference>
<organism evidence="6 7">
    <name type="scientific">Siccirubricoccus soli</name>
    <dbReference type="NCBI Taxonomy" id="2899147"/>
    <lineage>
        <taxon>Bacteria</taxon>
        <taxon>Pseudomonadati</taxon>
        <taxon>Pseudomonadota</taxon>
        <taxon>Alphaproteobacteria</taxon>
        <taxon>Acetobacterales</taxon>
        <taxon>Roseomonadaceae</taxon>
        <taxon>Siccirubricoccus</taxon>
    </lineage>
</organism>
<dbReference type="PANTHER" id="PTHR19328:SF13">
    <property type="entry name" value="HIPL1 PROTEIN"/>
    <property type="match status" value="1"/>
</dbReference>
<evidence type="ECO:0000313" key="7">
    <source>
        <dbReference type="Proteomes" id="UP001523392"/>
    </source>
</evidence>
<dbReference type="Gene3D" id="2.120.10.30">
    <property type="entry name" value="TolB, C-terminal domain"/>
    <property type="match status" value="1"/>
</dbReference>
<dbReference type="InterPro" id="IPR011042">
    <property type="entry name" value="6-blade_b-propeller_TolB-like"/>
</dbReference>
<evidence type="ECO:0000256" key="3">
    <source>
        <dbReference type="ARBA" id="ARBA00022837"/>
    </source>
</evidence>
<evidence type="ECO:0000256" key="4">
    <source>
        <dbReference type="SAM" id="MobiDB-lite"/>
    </source>
</evidence>
<feature type="region of interest" description="Disordered" evidence="4">
    <location>
        <begin position="1354"/>
        <end position="1373"/>
    </location>
</feature>
<dbReference type="SMART" id="SM00237">
    <property type="entry name" value="Calx_beta"/>
    <property type="match status" value="1"/>
</dbReference>
<dbReference type="InterPro" id="IPR003644">
    <property type="entry name" value="Calx_beta"/>
</dbReference>
<feature type="non-terminal residue" evidence="6">
    <location>
        <position position="1373"/>
    </location>
</feature>
<dbReference type="SUPFAM" id="SSF50952">
    <property type="entry name" value="Soluble quinoprotein glucose dehydrogenase"/>
    <property type="match status" value="1"/>
</dbReference>
<evidence type="ECO:0000256" key="1">
    <source>
        <dbReference type="ARBA" id="ARBA00022729"/>
    </source>
</evidence>
<comment type="caution">
    <text evidence="6">The sequence shown here is derived from an EMBL/GenBank/DDBJ whole genome shotgun (WGS) entry which is preliminary data.</text>
</comment>
<dbReference type="Gene3D" id="2.60.40.2030">
    <property type="match status" value="1"/>
</dbReference>
<proteinExistence type="predicted"/>
<keyword evidence="7" id="KW-1185">Reference proteome</keyword>
<dbReference type="EMBL" id="JAFIRR010000026">
    <property type="protein sequence ID" value="MCO6415459.1"/>
    <property type="molecule type" value="Genomic_DNA"/>
</dbReference>
<dbReference type="InterPro" id="IPR011041">
    <property type="entry name" value="Quinoprot_gluc/sorb_DH_b-prop"/>
</dbReference>
<reference evidence="6 7" key="1">
    <citation type="submission" date="2021-12" db="EMBL/GenBank/DDBJ databases">
        <title>Siccirubricoccus leaddurans sp. nov., a high concentration Zn2+ tolerance bacterium.</title>
        <authorList>
            <person name="Cao Y."/>
        </authorList>
    </citation>
    <scope>NUCLEOTIDE SEQUENCE [LARGE SCALE GENOMIC DNA]</scope>
    <source>
        <strain evidence="6 7">KC 17139</strain>
    </source>
</reference>
<dbReference type="Pfam" id="PF07995">
    <property type="entry name" value="GSDH"/>
    <property type="match status" value="2"/>
</dbReference>
<name>A0ABT1D0P4_9PROT</name>
<dbReference type="InterPro" id="IPR012938">
    <property type="entry name" value="Glc/Sorbosone_DH"/>
</dbReference>
<gene>
    <name evidence="6" type="ORF">JYK14_04605</name>
</gene>
<feature type="domain" description="Calx-beta" evidence="5">
    <location>
        <begin position="2"/>
        <end position="78"/>
    </location>
</feature>